<gene>
    <name evidence="2" type="ORF">EIM44_05650</name>
</gene>
<name>A0A3R8N1C5_BIBTR</name>
<dbReference type="STRING" id="1263831.F543_11450"/>
<dbReference type="InterPro" id="IPR008619">
    <property type="entry name" value="Filamentous_hemagglutn_rpt"/>
</dbReference>
<organism evidence="2 3">
    <name type="scientific">Bibersteinia trehalosi</name>
    <name type="common">Pasteurella trehalosi</name>
    <dbReference type="NCBI Taxonomy" id="47735"/>
    <lineage>
        <taxon>Bacteria</taxon>
        <taxon>Pseudomonadati</taxon>
        <taxon>Pseudomonadota</taxon>
        <taxon>Gammaproteobacteria</taxon>
        <taxon>Pasteurellales</taxon>
        <taxon>Pasteurellaceae</taxon>
        <taxon>Bibersteinia</taxon>
    </lineage>
</organism>
<accession>A0A3R8N1C5</accession>
<evidence type="ECO:0000313" key="3">
    <source>
        <dbReference type="Proteomes" id="UP000276010"/>
    </source>
</evidence>
<dbReference type="InterPro" id="IPR010069">
    <property type="entry name" value="CdiA_FHA1_rpt"/>
</dbReference>
<dbReference type="RefSeq" id="WP_125134825.1">
    <property type="nucleotide sequence ID" value="NZ_RRUC01000015.1"/>
</dbReference>
<dbReference type="Pfam" id="PF05594">
    <property type="entry name" value="Fil_haemagg"/>
    <property type="match status" value="18"/>
</dbReference>
<feature type="domain" description="Filamentous haemagglutinin FhaB/tRNA nuclease CdiA-like TPS" evidence="1">
    <location>
        <begin position="90"/>
        <end position="210"/>
    </location>
</feature>
<protein>
    <submittedName>
        <fullName evidence="2">Filamentous hemagglutinin N-terminal domain-containing protein</fullName>
    </submittedName>
</protein>
<feature type="non-terminal residue" evidence="2">
    <location>
        <position position="2526"/>
    </location>
</feature>
<evidence type="ECO:0000313" key="2">
    <source>
        <dbReference type="EMBL" id="RRN04920.1"/>
    </source>
</evidence>
<dbReference type="InterPro" id="IPR008638">
    <property type="entry name" value="FhaB/CdiA-like_TPS"/>
</dbReference>
<dbReference type="InterPro" id="IPR011050">
    <property type="entry name" value="Pectin_lyase_fold/virulence"/>
</dbReference>
<proteinExistence type="predicted"/>
<comment type="caution">
    <text evidence="2">The sequence shown here is derived from an EMBL/GenBank/DDBJ whole genome shotgun (WGS) entry which is preliminary data.</text>
</comment>
<dbReference type="EMBL" id="RRUC01000015">
    <property type="protein sequence ID" value="RRN04920.1"/>
    <property type="molecule type" value="Genomic_DNA"/>
</dbReference>
<dbReference type="Gene3D" id="2.160.20.10">
    <property type="entry name" value="Single-stranded right-handed beta-helix, Pectin lyase-like"/>
    <property type="match status" value="1"/>
</dbReference>
<dbReference type="SUPFAM" id="SSF51126">
    <property type="entry name" value="Pectin lyase-like"/>
    <property type="match status" value="1"/>
</dbReference>
<reference evidence="2 3" key="1">
    <citation type="submission" date="2018-11" db="EMBL/GenBank/DDBJ databases">
        <title>Whole genome sequence of Bibersteinia trehalosi strain OADDL-BT1 an multidrug resistant pathogen isolate.</title>
        <authorList>
            <person name="Couger M."/>
            <person name="Ramachandran A."/>
        </authorList>
    </citation>
    <scope>NUCLEOTIDE SEQUENCE [LARGE SCALE GENOMIC DNA]</scope>
    <source>
        <strain evidence="2 3">OADDL-BT1</strain>
    </source>
</reference>
<dbReference type="InterPro" id="IPR012334">
    <property type="entry name" value="Pectin_lyas_fold"/>
</dbReference>
<dbReference type="Pfam" id="PF13018">
    <property type="entry name" value="ESPR"/>
    <property type="match status" value="1"/>
</dbReference>
<sequence>MNKQCFRVIFSKTLQRLVVVSELAKSEGKSSEPSSFSVLPLFAKIRPLTFSLFCALGFVTFSDAALGETLIIRADKSAPKNQQPIILSTANGIPQVNIQTPNDKGLSHNKYSQFDVAEKGAILNNSRTNTQTQLAGQVAGNPYLARGEAKVILNEVNSSKPSVMKGYVEVAGKKAEVIIANPSGLHCEGCGIINSDRATLTTGKPQIKHGHLDSFVVEKGKVKVSGKGLDNSRVDYTEIISRHVEANAGIWSKKETSVITGKNTVKRSDSDKNLQIIHTKQALAGESKPQVAIDVGELGGMYSGKIHLIGTEQGVGVRNAGHIGASADTLTIDSQGRIVNSGTLNAQRQVQLTAQNGIDNQGKIENKQGDIQLNSKADIQNSGSIVARSGNIQKKAETKIQQSGEMVAKGNITYTARQIHTDKNSLIAAGVDVTDTAQGEVRKLETQSAAGKTIQLTATEKATVQGKNLATSKIEIKAKQANLDNSHTAAQRIAVTATEGNIQANQAILIADKDLNLSTPTLLETQGSHLKAENITTKQRSLNTQHAVWEQTGRDELNIAVVDRLLNQGGTFKTQGDLSINAKGMDNRQGRLLAKGKLTVDTQKGQVDSSEGVMLSNQHLQLTSGELINDGGLIQSQQDVTINTQGAALSNKNTFSESFDKGIVALGELNIETGNVDNQQGRIASAGKQTLAAVDINNQQGLVYAQADLHLEAKNLSNDKGKVSALKHAEMVLLGNLSQQGGQIEAEKISLSAQNMRNTDNSRIIANHITMTIADQVANLDSLIQAERDNLTISSQALDNRKGEISSLQNGVMINTHQQKLDNQAGKIHAKSAISISSGELDNREGAIHSASDIVLNTKDQKLINDNTLATDKGIVALGNITLNSADLDNQQGYIASQANLTLNVEETNNTAGLIKSNRDIHLDAQSLRNDEGMISGVLQVALNITDGLQQQAGNIVAGELSINAGSLNSTQDSVISANNVAVAVKHHLTNTQSEISATQHLNITSQAVENQQGLLFAEMGNLSVNTQQHRVNNQQGKIVAGQAVSLESGALENQRGLIQGKTGVKLNTHGQNLDNALATIISQQALSIRAGELNNQQGYIQATAQADIQLGHSALSNQEGVISAGTDLRLNAGHVKNHRGAIVASRHLNASMTSLTQQNGTVKAGELLNIQANGDITSNQQSQLSAQNIHITTTGRINNQDAEIVASDSVVIDGGEVTNTNGVIVAQSGSLEMDTHQQGLINQQGKLSAGADLAINSGKLDNQAGLIQSRQNMQINTHQGDLDNQHTKATAENEGQATGIIALGTLALNTQHLLNNNGYVLSNEAQTVNAQSLQNNAAVLSSLTSQKVTVRQAIHNEQGRISAGSTTLNAQSLDNQSGLLQGDSFLHLQVDESLNNQKGQIKANENVAISAQSVNNQAGVLSAIRGNLSVVSATHLNNAQGNITAQKAVSINAAGLDNTQGVIYNEQDLLTLNLTQHTLENQQGKVIAKESLTLESGAINNQQGVIYAEKYANLHVTGKIDNQQNGKIYGLGEIALQADTVDNRGGEIRTQDKLTLNVTADINNQKVGENGSFIESGNVLTINTATLNNRHTKSSSENMTQGILATVLSVSANVLDNQQGKLHSRTQSNITLQQHLDNRQGEVTGRQNVSIHGAALDINNQDGRLQAGNSLSIFANAVSTNGHIEGADIDITQQKDFVTSNHINANNTLSISTSGNLTNSHHLYADERVTLNANHITNNVVGRISSANTTVAAKGNVSNEGLINGISPDDNAKTVVKAGGKLLNTGKGRIYGDDIALQADQLENRDKDYGNGEIKSAVIAARGNLDIAAREIDNNTEHYLADNQVGATLFSVGNMTFGRVLNANNQAEGKAEILRNNSSVIESERNIHFGVNRIHNHNAHFEVVHVEKGKEPTEITQLENRPISETYIVPMHRDARGNLQTDFENERNGDKTGINQDDPHISMKLLRWAGWSRAGQLVYKSDGSEPVVLKTGDTITKDTPLAIRNEMHCDYENGREHCNYTPAGQYGPDSPIWAYFGAEAPQEAQPAFPFDDLAQQSWYKEEEWFDNENNTFIKPRRPSKFRDRQHYEERKIKWDYYVTNIKPLEDWEHKYRESIDKVDKGIEAHNRARLGSLADRNYRSFWRLHISNHRVDESKVTQTVAGQILVGGNLTANSQTFINDRSHVIVGQTMSLENDIENIGELGLHRITDTGDKVFTFDKWRGGFKRYFQRKWENHGDYKRIIETPFDMDVVKVEEHADYHTHKRTAAELKSETEHSLSLTSIQAGSNTTLTAAGLQTLDGLVGGDIAVFTLLNGTSREVSGIEAWQGNKPAISEQPHLQGMTEADVSPLQGEARPRQLERVVLADEVEVRSIQPNLVVPQNVLYRINPEPSSKVLVETDPDFTNQKRWLSSDYMFNALRYEPNLVQKRLGDGFYEQRLVREQINRLTGRQFLGNYTDFDSQYKALMNAGVTFAEKFNLRLGVALSPSLVAQLTTDIVWFESESVTLPNGKQEQVLVPKVYAFAQK</sequence>
<dbReference type="InterPro" id="IPR024973">
    <property type="entry name" value="ESPR"/>
</dbReference>
<dbReference type="Pfam" id="PF05860">
    <property type="entry name" value="TPS"/>
    <property type="match status" value="1"/>
</dbReference>
<dbReference type="SMART" id="SM00912">
    <property type="entry name" value="Haemagg_act"/>
    <property type="match status" value="1"/>
</dbReference>
<evidence type="ECO:0000259" key="1">
    <source>
        <dbReference type="SMART" id="SM00912"/>
    </source>
</evidence>
<dbReference type="NCBIfam" id="TIGR01731">
    <property type="entry name" value="fil_hemag_20aa"/>
    <property type="match status" value="23"/>
</dbReference>
<dbReference type="NCBIfam" id="TIGR01901">
    <property type="entry name" value="adhes_NPXG"/>
    <property type="match status" value="1"/>
</dbReference>
<dbReference type="Proteomes" id="UP000276010">
    <property type="component" value="Unassembled WGS sequence"/>
</dbReference>